<dbReference type="AlphaFoldDB" id="A0A267EKS8"/>
<keyword evidence="10" id="KW-1185">Reference proteome</keyword>
<evidence type="ECO:0000256" key="7">
    <source>
        <dbReference type="SAM" id="SignalP"/>
    </source>
</evidence>
<dbReference type="InterPro" id="IPR051836">
    <property type="entry name" value="Kremen_rcpt"/>
</dbReference>
<keyword evidence="2" id="KW-0812">Transmembrane</keyword>
<dbReference type="PROSITE" id="PS51212">
    <property type="entry name" value="WSC"/>
    <property type="match status" value="1"/>
</dbReference>
<reference evidence="9 10" key="1">
    <citation type="submission" date="2017-06" db="EMBL/GenBank/DDBJ databases">
        <title>A platform for efficient transgenesis in Macrostomum lignano, a flatworm model organism for stem cell research.</title>
        <authorList>
            <person name="Berezikov E."/>
        </authorList>
    </citation>
    <scope>NUCLEOTIDE SEQUENCE [LARGE SCALE GENOMIC DNA]</scope>
    <source>
        <strain evidence="9">DV1</strain>
        <tissue evidence="9">Whole organism</tissue>
    </source>
</reference>
<keyword evidence="6" id="KW-0325">Glycoprotein</keyword>
<evidence type="ECO:0000313" key="10">
    <source>
        <dbReference type="Proteomes" id="UP000215902"/>
    </source>
</evidence>
<organism evidence="9 10">
    <name type="scientific">Macrostomum lignano</name>
    <dbReference type="NCBI Taxonomy" id="282301"/>
    <lineage>
        <taxon>Eukaryota</taxon>
        <taxon>Metazoa</taxon>
        <taxon>Spiralia</taxon>
        <taxon>Lophotrochozoa</taxon>
        <taxon>Platyhelminthes</taxon>
        <taxon>Rhabditophora</taxon>
        <taxon>Macrostomorpha</taxon>
        <taxon>Macrostomida</taxon>
        <taxon>Macrostomidae</taxon>
        <taxon>Macrostomum</taxon>
    </lineage>
</organism>
<dbReference type="STRING" id="282301.A0A267EKS8"/>
<comment type="subcellular location">
    <subcellularLocation>
        <location evidence="1">Membrane</location>
        <topology evidence="1">Single-pass membrane protein</topology>
    </subcellularLocation>
</comment>
<evidence type="ECO:0000313" key="9">
    <source>
        <dbReference type="EMBL" id="PAA62140.1"/>
    </source>
</evidence>
<dbReference type="GO" id="GO:0005886">
    <property type="term" value="C:plasma membrane"/>
    <property type="evidence" value="ECO:0007669"/>
    <property type="project" value="TreeGrafter"/>
</dbReference>
<keyword evidence="4" id="KW-1133">Transmembrane helix</keyword>
<name>A0A267EKS8_9PLAT</name>
<dbReference type="Pfam" id="PF01822">
    <property type="entry name" value="WSC"/>
    <property type="match status" value="1"/>
</dbReference>
<feature type="signal peptide" evidence="7">
    <location>
        <begin position="1"/>
        <end position="23"/>
    </location>
</feature>
<feature type="domain" description="WSC" evidence="8">
    <location>
        <begin position="27"/>
        <end position="133"/>
    </location>
</feature>
<comment type="caution">
    <text evidence="9">The sequence shown here is derived from an EMBL/GenBank/DDBJ whole genome shotgun (WGS) entry which is preliminary data.</text>
</comment>
<dbReference type="EMBL" id="NIVC01001969">
    <property type="protein sequence ID" value="PAA62140.1"/>
    <property type="molecule type" value="Genomic_DNA"/>
</dbReference>
<dbReference type="PANTHER" id="PTHR24269:SF16">
    <property type="entry name" value="PROTEIN SLG1"/>
    <property type="match status" value="1"/>
</dbReference>
<evidence type="ECO:0000256" key="1">
    <source>
        <dbReference type="ARBA" id="ARBA00004167"/>
    </source>
</evidence>
<evidence type="ECO:0000256" key="2">
    <source>
        <dbReference type="ARBA" id="ARBA00022692"/>
    </source>
</evidence>
<evidence type="ECO:0000256" key="6">
    <source>
        <dbReference type="ARBA" id="ARBA00023180"/>
    </source>
</evidence>
<protein>
    <recommendedName>
        <fullName evidence="8">WSC domain-containing protein</fullName>
    </recommendedName>
</protein>
<accession>A0A267EKS8</accession>
<feature type="chain" id="PRO_5012537636" description="WSC domain-containing protein" evidence="7">
    <location>
        <begin position="24"/>
        <end position="136"/>
    </location>
</feature>
<proteinExistence type="predicted"/>
<keyword evidence="3 7" id="KW-0732">Signal</keyword>
<sequence>MQCKMLALITCAILCAFLHSAAGRAVEFAYLGCFVDGSPRDLNGLYGVSRIGPFGVGSSTASNSTAMSREYCADVCSLGGFAYFGVQAGVQCFCGNSYGSHGAVAESNCGSTCSGNAAQKCGGSWRNSVFALTYLS</sequence>
<dbReference type="PANTHER" id="PTHR24269">
    <property type="entry name" value="KREMEN PROTEIN"/>
    <property type="match status" value="1"/>
</dbReference>
<keyword evidence="5" id="KW-0472">Membrane</keyword>
<evidence type="ECO:0000259" key="8">
    <source>
        <dbReference type="PROSITE" id="PS51212"/>
    </source>
</evidence>
<dbReference type="SMART" id="SM00321">
    <property type="entry name" value="WSC"/>
    <property type="match status" value="1"/>
</dbReference>
<dbReference type="Proteomes" id="UP000215902">
    <property type="component" value="Unassembled WGS sequence"/>
</dbReference>
<evidence type="ECO:0000256" key="3">
    <source>
        <dbReference type="ARBA" id="ARBA00022729"/>
    </source>
</evidence>
<evidence type="ECO:0000256" key="5">
    <source>
        <dbReference type="ARBA" id="ARBA00023136"/>
    </source>
</evidence>
<evidence type="ECO:0000256" key="4">
    <source>
        <dbReference type="ARBA" id="ARBA00022989"/>
    </source>
</evidence>
<gene>
    <name evidence="9" type="ORF">BOX15_Mlig025595g1</name>
</gene>
<dbReference type="InterPro" id="IPR002889">
    <property type="entry name" value="WSC_carb-bd"/>
</dbReference>